<reference evidence="2" key="1">
    <citation type="journal article" date="2013" name="Mol. Plant Microbe Interact.">
        <title>Global aspects of pacC regulation of pathogenicity genes in Colletotrichum gloeosporioides as revealed by transcriptome analysis.</title>
        <authorList>
            <person name="Alkan N."/>
            <person name="Meng X."/>
            <person name="Friedlander G."/>
            <person name="Reuveni E."/>
            <person name="Sukno S."/>
            <person name="Sherman A."/>
            <person name="Thon M."/>
            <person name="Fluhr R."/>
            <person name="Prusky D."/>
        </authorList>
    </citation>
    <scope>NUCLEOTIDE SEQUENCE [LARGE SCALE GENOMIC DNA]</scope>
    <source>
        <strain evidence="2">Cg-14</strain>
    </source>
</reference>
<organism evidence="1 2">
    <name type="scientific">Colletotrichum gloeosporioides (strain Cg-14)</name>
    <name type="common">Anthracnose fungus</name>
    <name type="synonym">Glomerella cingulata</name>
    <dbReference type="NCBI Taxonomy" id="1237896"/>
    <lineage>
        <taxon>Eukaryota</taxon>
        <taxon>Fungi</taxon>
        <taxon>Dikarya</taxon>
        <taxon>Ascomycota</taxon>
        <taxon>Pezizomycotina</taxon>
        <taxon>Sordariomycetes</taxon>
        <taxon>Hypocreomycetidae</taxon>
        <taxon>Glomerellales</taxon>
        <taxon>Glomerellaceae</taxon>
        <taxon>Colletotrichum</taxon>
        <taxon>Colletotrichum gloeosporioides species complex</taxon>
    </lineage>
</organism>
<name>T0K8U2_COLGC</name>
<evidence type="ECO:0000313" key="2">
    <source>
        <dbReference type="Proteomes" id="UP000015530"/>
    </source>
</evidence>
<proteinExistence type="predicted"/>
<sequence length="10" mass="1153">MSELSHIEAH</sequence>
<dbReference type="HOGENOM" id="CLU_3438447_0_0_1"/>
<comment type="caution">
    <text evidence="1">The sequence shown here is derived from an EMBL/GenBank/DDBJ whole genome shotgun (WGS) entry which is preliminary data.</text>
</comment>
<dbReference type="EMBL" id="AMYD01002326">
    <property type="protein sequence ID" value="EQB49458.1"/>
    <property type="molecule type" value="Genomic_DNA"/>
</dbReference>
<dbReference type="Proteomes" id="UP000015530">
    <property type="component" value="Unassembled WGS sequence"/>
</dbReference>
<evidence type="ECO:0000313" key="1">
    <source>
        <dbReference type="EMBL" id="EQB49458.1"/>
    </source>
</evidence>
<accession>T0K8U2</accession>
<protein>
    <submittedName>
        <fullName evidence="1">Uncharacterized protein</fullName>
    </submittedName>
</protein>
<gene>
    <name evidence="1" type="ORF">CGLO_11210</name>
</gene>